<accession>A0A7J7S224</accession>
<reference evidence="1 2" key="1">
    <citation type="journal article" date="2020" name="Nature">
        <title>Six reference-quality genomes reveal evolution of bat adaptations.</title>
        <authorList>
            <person name="Jebb D."/>
            <person name="Huang Z."/>
            <person name="Pippel M."/>
            <person name="Hughes G.M."/>
            <person name="Lavrichenko K."/>
            <person name="Devanna P."/>
            <person name="Winkler S."/>
            <person name="Jermiin L.S."/>
            <person name="Skirmuntt E.C."/>
            <person name="Katzourakis A."/>
            <person name="Burkitt-Gray L."/>
            <person name="Ray D.A."/>
            <person name="Sullivan K.A.M."/>
            <person name="Roscito J.G."/>
            <person name="Kirilenko B.M."/>
            <person name="Davalos L.M."/>
            <person name="Corthals A.P."/>
            <person name="Power M.L."/>
            <person name="Jones G."/>
            <person name="Ransome R.D."/>
            <person name="Dechmann D.K.N."/>
            <person name="Locatelli A.G."/>
            <person name="Puechmaille S.J."/>
            <person name="Fedrigo O."/>
            <person name="Jarvis E.D."/>
            <person name="Hiller M."/>
            <person name="Vernes S.C."/>
            <person name="Myers E.W."/>
            <person name="Teeling E.C."/>
        </authorList>
    </citation>
    <scope>NUCLEOTIDE SEQUENCE [LARGE SCALE GENOMIC DNA]</scope>
    <source>
        <strain evidence="1">MMyoMyo1</strain>
        <tissue evidence="1">Flight muscle</tissue>
    </source>
</reference>
<proteinExistence type="predicted"/>
<comment type="caution">
    <text evidence="1">The sequence shown here is derived from an EMBL/GenBank/DDBJ whole genome shotgun (WGS) entry which is preliminary data.</text>
</comment>
<organism evidence="1 2">
    <name type="scientific">Myotis myotis</name>
    <name type="common">Greater mouse-eared bat</name>
    <name type="synonym">Vespertilio myotis</name>
    <dbReference type="NCBI Taxonomy" id="51298"/>
    <lineage>
        <taxon>Eukaryota</taxon>
        <taxon>Metazoa</taxon>
        <taxon>Chordata</taxon>
        <taxon>Craniata</taxon>
        <taxon>Vertebrata</taxon>
        <taxon>Euteleostomi</taxon>
        <taxon>Mammalia</taxon>
        <taxon>Eutheria</taxon>
        <taxon>Laurasiatheria</taxon>
        <taxon>Chiroptera</taxon>
        <taxon>Yangochiroptera</taxon>
        <taxon>Vespertilionidae</taxon>
        <taxon>Myotis</taxon>
    </lineage>
</organism>
<dbReference type="AlphaFoldDB" id="A0A7J7S224"/>
<evidence type="ECO:0000313" key="2">
    <source>
        <dbReference type="Proteomes" id="UP000527355"/>
    </source>
</evidence>
<sequence length="179" mass="19030">MPSSPSVQRPETIPGRVVGGLYTGNAAELLHLCFFLKKTHTHVSFRGRMGKSGVAGGNPCFLGDAFPHVSAGCRVQSPFGSLLHAEAAGDFGARSPGWVAMGIGGSIPRSDVLFLTLEVSSPGFRALTCLSSWWKRHPLSSSHAVHAAFSVGVYINVLALTYIPKKFQGTISICIQIHI</sequence>
<keyword evidence="2" id="KW-1185">Reference proteome</keyword>
<evidence type="ECO:0000313" key="1">
    <source>
        <dbReference type="EMBL" id="KAF6282419.1"/>
    </source>
</evidence>
<dbReference type="Proteomes" id="UP000527355">
    <property type="component" value="Unassembled WGS sequence"/>
</dbReference>
<protein>
    <submittedName>
        <fullName evidence="1">Uncharacterized protein</fullName>
    </submittedName>
</protein>
<name>A0A7J7S224_MYOMY</name>
<gene>
    <name evidence="1" type="ORF">mMyoMyo1_010064</name>
</gene>
<dbReference type="EMBL" id="JABWUV010000020">
    <property type="protein sequence ID" value="KAF6282419.1"/>
    <property type="molecule type" value="Genomic_DNA"/>
</dbReference>